<dbReference type="GO" id="GO:0043565">
    <property type="term" value="F:sequence-specific DNA binding"/>
    <property type="evidence" value="ECO:0007669"/>
    <property type="project" value="InterPro"/>
</dbReference>
<dbReference type="SUPFAM" id="SSF46689">
    <property type="entry name" value="Homeodomain-like"/>
    <property type="match status" value="1"/>
</dbReference>
<dbReference type="Proteomes" id="UP000294513">
    <property type="component" value="Unassembled WGS sequence"/>
</dbReference>
<dbReference type="AlphaFoldDB" id="A0A4R5BUY6"/>
<keyword evidence="1" id="KW-0805">Transcription regulation</keyword>
<dbReference type="PROSITE" id="PS00041">
    <property type="entry name" value="HTH_ARAC_FAMILY_1"/>
    <property type="match status" value="1"/>
</dbReference>
<dbReference type="PANTHER" id="PTHR46796:SF6">
    <property type="entry name" value="ARAC SUBFAMILY"/>
    <property type="match status" value="1"/>
</dbReference>
<name>A0A4R5BUY6_9ACTN</name>
<keyword evidence="2" id="KW-0238">DNA-binding</keyword>
<dbReference type="Gene3D" id="1.10.10.60">
    <property type="entry name" value="Homeodomain-like"/>
    <property type="match status" value="1"/>
</dbReference>
<keyword evidence="6" id="KW-1185">Reference proteome</keyword>
<dbReference type="Pfam" id="PF14525">
    <property type="entry name" value="AraC_binding_2"/>
    <property type="match status" value="1"/>
</dbReference>
<feature type="domain" description="HTH araC/xylS-type" evidence="4">
    <location>
        <begin position="219"/>
        <end position="320"/>
    </location>
</feature>
<dbReference type="InterPro" id="IPR020449">
    <property type="entry name" value="Tscrpt_reg_AraC-type_HTH"/>
</dbReference>
<sequence>MIATVFRAEDYQARDRFDAWCDLVAGMPCPYQVRSDHAADYGFTLRTARLGAATVAHTSVPSIHAIRTPRMIRQADDGVYTLELCRRGRIGAEQSGREVAAAAGQWIVQDSCRPHSLWSVGQGHRSPSAVGLAIPKSVLGLSEDAVAPLLAGPLPGDTGFGGMITDVIGRVLREPGAFGPADAPRLGEVLRDLVAAMFAHELDAGHLLPEETHSRALILRIQAFVLAHLGDRDLTPGTIAAAHHISVGYLHRLFRRDGRTVAAWIRTQRLERARCDLADPTQRATPVQALAARWGFAHASDFSRAFRRAYGTSPRDYREGTQG</sequence>
<gene>
    <name evidence="5" type="ORF">E1298_15560</name>
</gene>
<accession>A0A4R5BUY6</accession>
<dbReference type="Pfam" id="PF12833">
    <property type="entry name" value="HTH_18"/>
    <property type="match status" value="1"/>
</dbReference>
<evidence type="ECO:0000259" key="4">
    <source>
        <dbReference type="PROSITE" id="PS01124"/>
    </source>
</evidence>
<reference evidence="5 6" key="1">
    <citation type="submission" date="2019-03" db="EMBL/GenBank/DDBJ databases">
        <title>Draft genome sequences of novel Actinobacteria.</title>
        <authorList>
            <person name="Sahin N."/>
            <person name="Ay H."/>
            <person name="Saygin H."/>
        </authorList>
    </citation>
    <scope>NUCLEOTIDE SEQUENCE [LARGE SCALE GENOMIC DNA]</scope>
    <source>
        <strain evidence="5 6">H3C3</strain>
    </source>
</reference>
<proteinExistence type="predicted"/>
<evidence type="ECO:0000256" key="3">
    <source>
        <dbReference type="ARBA" id="ARBA00023163"/>
    </source>
</evidence>
<dbReference type="InterPro" id="IPR009057">
    <property type="entry name" value="Homeodomain-like_sf"/>
</dbReference>
<dbReference type="SMART" id="SM00342">
    <property type="entry name" value="HTH_ARAC"/>
    <property type="match status" value="1"/>
</dbReference>
<dbReference type="InterPro" id="IPR018062">
    <property type="entry name" value="HTH_AraC-typ_CS"/>
</dbReference>
<comment type="caution">
    <text evidence="5">The sequence shown here is derived from an EMBL/GenBank/DDBJ whole genome shotgun (WGS) entry which is preliminary data.</text>
</comment>
<dbReference type="PRINTS" id="PR00032">
    <property type="entry name" value="HTHARAC"/>
</dbReference>
<keyword evidence="3" id="KW-0804">Transcription</keyword>
<evidence type="ECO:0000313" key="5">
    <source>
        <dbReference type="EMBL" id="TDD88024.1"/>
    </source>
</evidence>
<dbReference type="PANTHER" id="PTHR46796">
    <property type="entry name" value="HTH-TYPE TRANSCRIPTIONAL ACTIVATOR RHAS-RELATED"/>
    <property type="match status" value="1"/>
</dbReference>
<dbReference type="InterPro" id="IPR050204">
    <property type="entry name" value="AraC_XylS_family_regulators"/>
</dbReference>
<dbReference type="InterPro" id="IPR018060">
    <property type="entry name" value="HTH_AraC"/>
</dbReference>
<dbReference type="PROSITE" id="PS01124">
    <property type="entry name" value="HTH_ARAC_FAMILY_2"/>
    <property type="match status" value="1"/>
</dbReference>
<dbReference type="EMBL" id="SMKU01000067">
    <property type="protein sequence ID" value="TDD88024.1"/>
    <property type="molecule type" value="Genomic_DNA"/>
</dbReference>
<dbReference type="OrthoDB" id="9799345at2"/>
<dbReference type="RefSeq" id="WP_131893743.1">
    <property type="nucleotide sequence ID" value="NZ_SMKU01000067.1"/>
</dbReference>
<evidence type="ECO:0000313" key="6">
    <source>
        <dbReference type="Proteomes" id="UP000294513"/>
    </source>
</evidence>
<evidence type="ECO:0000256" key="1">
    <source>
        <dbReference type="ARBA" id="ARBA00023015"/>
    </source>
</evidence>
<dbReference type="InterPro" id="IPR035418">
    <property type="entry name" value="AraC-bd_2"/>
</dbReference>
<evidence type="ECO:0000256" key="2">
    <source>
        <dbReference type="ARBA" id="ARBA00023125"/>
    </source>
</evidence>
<protein>
    <submittedName>
        <fullName evidence="5">Helix-turn-helix domain-containing protein</fullName>
    </submittedName>
</protein>
<dbReference type="GO" id="GO:0003700">
    <property type="term" value="F:DNA-binding transcription factor activity"/>
    <property type="evidence" value="ECO:0007669"/>
    <property type="project" value="InterPro"/>
</dbReference>
<organism evidence="5 6">
    <name type="scientific">Actinomadura rubrisoli</name>
    <dbReference type="NCBI Taxonomy" id="2530368"/>
    <lineage>
        <taxon>Bacteria</taxon>
        <taxon>Bacillati</taxon>
        <taxon>Actinomycetota</taxon>
        <taxon>Actinomycetes</taxon>
        <taxon>Streptosporangiales</taxon>
        <taxon>Thermomonosporaceae</taxon>
        <taxon>Actinomadura</taxon>
    </lineage>
</organism>